<keyword evidence="3" id="KW-1185">Reference proteome</keyword>
<name>A0A5C4L989_9HYPH</name>
<gene>
    <name evidence="2" type="ORF">FF100_29470</name>
</gene>
<feature type="domain" description="Amidohydrolase-related" evidence="1">
    <location>
        <begin position="52"/>
        <end position="398"/>
    </location>
</feature>
<dbReference type="InterPro" id="IPR032466">
    <property type="entry name" value="Metal_Hydrolase"/>
</dbReference>
<organism evidence="2 3">
    <name type="scientific">Methylobacterium terricola</name>
    <dbReference type="NCBI Taxonomy" id="2583531"/>
    <lineage>
        <taxon>Bacteria</taxon>
        <taxon>Pseudomonadati</taxon>
        <taxon>Pseudomonadota</taxon>
        <taxon>Alphaproteobacteria</taxon>
        <taxon>Hyphomicrobiales</taxon>
        <taxon>Methylobacteriaceae</taxon>
        <taxon>Methylobacterium</taxon>
    </lineage>
</organism>
<reference evidence="2 3" key="1">
    <citation type="submission" date="2019-06" db="EMBL/GenBank/DDBJ databases">
        <title>Genome of Methylobacterium sp. 17Sr1-39.</title>
        <authorList>
            <person name="Seo T."/>
        </authorList>
    </citation>
    <scope>NUCLEOTIDE SEQUENCE [LARGE SCALE GENOMIC DNA]</scope>
    <source>
        <strain evidence="2 3">17Sr1-39</strain>
    </source>
</reference>
<dbReference type="SUPFAM" id="SSF51556">
    <property type="entry name" value="Metallo-dependent hydrolases"/>
    <property type="match status" value="1"/>
</dbReference>
<accession>A0A5C4L989</accession>
<dbReference type="Gene3D" id="3.20.20.140">
    <property type="entry name" value="Metal-dependent hydrolases"/>
    <property type="match status" value="1"/>
</dbReference>
<dbReference type="Proteomes" id="UP000305267">
    <property type="component" value="Unassembled WGS sequence"/>
</dbReference>
<evidence type="ECO:0000313" key="3">
    <source>
        <dbReference type="Proteomes" id="UP000305267"/>
    </source>
</evidence>
<dbReference type="RefSeq" id="WP_139039410.1">
    <property type="nucleotide sequence ID" value="NZ_VDDA01000024.1"/>
</dbReference>
<dbReference type="Pfam" id="PF01979">
    <property type="entry name" value="Amidohydro_1"/>
    <property type="match status" value="1"/>
</dbReference>
<comment type="caution">
    <text evidence="2">The sequence shown here is derived from an EMBL/GenBank/DDBJ whole genome shotgun (WGS) entry which is preliminary data.</text>
</comment>
<dbReference type="PANTHER" id="PTHR43135:SF3">
    <property type="entry name" value="ALPHA-D-RIBOSE 1-METHYLPHOSPHONATE 5-TRIPHOSPHATE DIPHOSPHATASE"/>
    <property type="match status" value="1"/>
</dbReference>
<dbReference type="Gene3D" id="2.30.40.10">
    <property type="entry name" value="Urease, subunit C, domain 1"/>
    <property type="match status" value="1"/>
</dbReference>
<dbReference type="InterPro" id="IPR057744">
    <property type="entry name" value="OTAase-like"/>
</dbReference>
<dbReference type="InterPro" id="IPR051781">
    <property type="entry name" value="Metallo-dep_Hydrolase"/>
</dbReference>
<evidence type="ECO:0000313" key="2">
    <source>
        <dbReference type="EMBL" id="TNC08334.1"/>
    </source>
</evidence>
<dbReference type="OrthoDB" id="9815027at2"/>
<sequence length="407" mass="42444">MSFLLTGGSVLRAGASELDRNCDVLVEGDRIKEVGPGLSSPSATRIDLAGRTLMAGLVDAHVHVTAASVNIGENAAEPSSLVALRAARLMNAMLMRGFTTVRDVGGADHGLKRAVELGLIDGPRLVISGKALGQTGGHTDFRPRSDNRGTFDDRLGALGRIADGVDAVRRAAREEIRAGADLIKIMANGGVASPNDPIHALGYSRDEIRAAVEEAENAGTYVSAHLYTDRAIRRAVACGVHSLEHCNLIQAETARLAAEAGCIACPTLVAYEGLAMEGEALGLGAESIAKIETVRRGGMESLAIMREAGLPMAYGSDLLGGLQKYQSLEFTIRARVLPAAEILASAGPIAARLCRLEGAIGTLEAGAYADLIVVDGNPLAEIGILDGQGERIPGIMKGGCFYKKAFP</sequence>
<dbReference type="CDD" id="cd01299">
    <property type="entry name" value="Met_dep_hydrolase_A"/>
    <property type="match status" value="1"/>
</dbReference>
<proteinExistence type="predicted"/>
<dbReference type="GO" id="GO:0016810">
    <property type="term" value="F:hydrolase activity, acting on carbon-nitrogen (but not peptide) bonds"/>
    <property type="evidence" value="ECO:0007669"/>
    <property type="project" value="InterPro"/>
</dbReference>
<keyword evidence="2" id="KW-0378">Hydrolase</keyword>
<dbReference type="AlphaFoldDB" id="A0A5C4L989"/>
<dbReference type="InterPro" id="IPR011059">
    <property type="entry name" value="Metal-dep_hydrolase_composite"/>
</dbReference>
<dbReference type="EMBL" id="VDDA01000024">
    <property type="protein sequence ID" value="TNC08334.1"/>
    <property type="molecule type" value="Genomic_DNA"/>
</dbReference>
<protein>
    <submittedName>
        <fullName evidence="2">Amidohydrolase family protein</fullName>
    </submittedName>
</protein>
<evidence type="ECO:0000259" key="1">
    <source>
        <dbReference type="Pfam" id="PF01979"/>
    </source>
</evidence>
<dbReference type="SUPFAM" id="SSF51338">
    <property type="entry name" value="Composite domain of metallo-dependent hydrolases"/>
    <property type="match status" value="1"/>
</dbReference>
<dbReference type="InterPro" id="IPR006680">
    <property type="entry name" value="Amidohydro-rel"/>
</dbReference>
<dbReference type="PANTHER" id="PTHR43135">
    <property type="entry name" value="ALPHA-D-RIBOSE 1-METHYLPHOSPHONATE 5-TRIPHOSPHATE DIPHOSPHATASE"/>
    <property type="match status" value="1"/>
</dbReference>